<feature type="compositionally biased region" description="Low complexity" evidence="1">
    <location>
        <begin position="104"/>
        <end position="114"/>
    </location>
</feature>
<accession>A0AAD9HUQ2</accession>
<feature type="compositionally biased region" description="Basic and acidic residues" evidence="1">
    <location>
        <begin position="131"/>
        <end position="140"/>
    </location>
</feature>
<evidence type="ECO:0000256" key="1">
    <source>
        <dbReference type="SAM" id="MobiDB-lite"/>
    </source>
</evidence>
<reference evidence="2" key="1">
    <citation type="submission" date="2021-06" db="EMBL/GenBank/DDBJ databases">
        <title>Comparative genomics, transcriptomics and evolutionary studies reveal genomic signatures of adaptation to plant cell wall in hemibiotrophic fungi.</title>
        <authorList>
            <consortium name="DOE Joint Genome Institute"/>
            <person name="Baroncelli R."/>
            <person name="Diaz J.F."/>
            <person name="Benocci T."/>
            <person name="Peng M."/>
            <person name="Battaglia E."/>
            <person name="Haridas S."/>
            <person name="Andreopoulos W."/>
            <person name="Labutti K."/>
            <person name="Pangilinan J."/>
            <person name="Floch G.L."/>
            <person name="Makela M.R."/>
            <person name="Henrissat B."/>
            <person name="Grigoriev I.V."/>
            <person name="Crouch J.A."/>
            <person name="De Vries R.P."/>
            <person name="Sukno S.A."/>
            <person name="Thon M.R."/>
        </authorList>
    </citation>
    <scope>NUCLEOTIDE SEQUENCE</scope>
    <source>
        <strain evidence="2">MAFF235873</strain>
    </source>
</reference>
<feature type="compositionally biased region" description="Polar residues" evidence="1">
    <location>
        <begin position="119"/>
        <end position="130"/>
    </location>
</feature>
<gene>
    <name evidence="2" type="ORF">LX32DRAFT_648499</name>
</gene>
<protein>
    <submittedName>
        <fullName evidence="2">Uncharacterized protein</fullName>
    </submittedName>
</protein>
<dbReference type="AlphaFoldDB" id="A0AAD9HUQ2"/>
<keyword evidence="3" id="KW-1185">Reference proteome</keyword>
<evidence type="ECO:0000313" key="2">
    <source>
        <dbReference type="EMBL" id="KAK2034254.1"/>
    </source>
</evidence>
<name>A0AAD9HUQ2_9PEZI</name>
<feature type="region of interest" description="Disordered" evidence="1">
    <location>
        <begin position="103"/>
        <end position="140"/>
    </location>
</feature>
<sequence length="220" mass="24185">MTVSKVILYLYYVLIRKFLTFDTVALLLTLDAYEDHIGSQLCLTCRISVRISVRSHLVRGAIVIVFPTSISTAKASHDTELRNTFSVNTQTLGVKTLPAKHLKSMSSNKSQSGSAHIPSASSPATDSMPSHQDKKLALPRTYDSEYKSLSTSQRRRAEQPLRLARFFADQAFHNPDPACTGSACRQVDRETAAQAAIDEVDRLGVTQDSGTPPKSENSDK</sequence>
<dbReference type="EMBL" id="MU842815">
    <property type="protein sequence ID" value="KAK2034254.1"/>
    <property type="molecule type" value="Genomic_DNA"/>
</dbReference>
<feature type="compositionally biased region" description="Polar residues" evidence="1">
    <location>
        <begin position="206"/>
        <end position="220"/>
    </location>
</feature>
<proteinExistence type="predicted"/>
<comment type="caution">
    <text evidence="2">The sequence shown here is derived from an EMBL/GenBank/DDBJ whole genome shotgun (WGS) entry which is preliminary data.</text>
</comment>
<dbReference type="Proteomes" id="UP001232148">
    <property type="component" value="Unassembled WGS sequence"/>
</dbReference>
<feature type="region of interest" description="Disordered" evidence="1">
    <location>
        <begin position="196"/>
        <end position="220"/>
    </location>
</feature>
<evidence type="ECO:0000313" key="3">
    <source>
        <dbReference type="Proteomes" id="UP001232148"/>
    </source>
</evidence>
<organism evidence="2 3">
    <name type="scientific">Colletotrichum zoysiae</name>
    <dbReference type="NCBI Taxonomy" id="1216348"/>
    <lineage>
        <taxon>Eukaryota</taxon>
        <taxon>Fungi</taxon>
        <taxon>Dikarya</taxon>
        <taxon>Ascomycota</taxon>
        <taxon>Pezizomycotina</taxon>
        <taxon>Sordariomycetes</taxon>
        <taxon>Hypocreomycetidae</taxon>
        <taxon>Glomerellales</taxon>
        <taxon>Glomerellaceae</taxon>
        <taxon>Colletotrichum</taxon>
        <taxon>Colletotrichum graminicola species complex</taxon>
    </lineage>
</organism>